<protein>
    <submittedName>
        <fullName evidence="1">Uncharacterized protein</fullName>
    </submittedName>
</protein>
<organism evidence="1 2">
    <name type="scientific">Pangasius djambal</name>
    <dbReference type="NCBI Taxonomy" id="1691987"/>
    <lineage>
        <taxon>Eukaryota</taxon>
        <taxon>Metazoa</taxon>
        <taxon>Chordata</taxon>
        <taxon>Craniata</taxon>
        <taxon>Vertebrata</taxon>
        <taxon>Euteleostomi</taxon>
        <taxon>Actinopterygii</taxon>
        <taxon>Neopterygii</taxon>
        <taxon>Teleostei</taxon>
        <taxon>Ostariophysi</taxon>
        <taxon>Siluriformes</taxon>
        <taxon>Pangasiidae</taxon>
        <taxon>Pangasius</taxon>
    </lineage>
</organism>
<accession>A0ACC5YNR1</accession>
<gene>
    <name evidence="1" type="ORF">PDJAM_G00022780</name>
</gene>
<sequence>MFYCIKINYYYYQCPARSERRFLILASHFRFVARQRPFLLAAVFISHKPLRSHFLFLFGHIPPGRE</sequence>
<proteinExistence type="predicted"/>
<dbReference type="Proteomes" id="UP000830395">
    <property type="component" value="Chromosome 11"/>
</dbReference>
<comment type="caution">
    <text evidence="1">The sequence shown here is derived from an EMBL/GenBank/DDBJ whole genome shotgun (WGS) entry which is preliminary data.</text>
</comment>
<dbReference type="EMBL" id="CM040985">
    <property type="protein sequence ID" value="MCJ8737346.1"/>
    <property type="molecule type" value="Genomic_DNA"/>
</dbReference>
<keyword evidence="2" id="KW-1185">Reference proteome</keyword>
<reference evidence="1" key="1">
    <citation type="submission" date="2020-02" db="EMBL/GenBank/DDBJ databases">
        <title>Genome sequencing of the panga catfish, Pangasius djambal.</title>
        <authorList>
            <person name="Wen M."/>
            <person name="Zahm M."/>
            <person name="Roques C."/>
            <person name="Cabau C."/>
            <person name="Klopp C."/>
            <person name="Donnadieu C."/>
            <person name="Jouanno E."/>
            <person name="Avarre J.-C."/>
            <person name="Campet M."/>
            <person name="Ha T."/>
            <person name="Dugue R."/>
            <person name="Lampietro C."/>
            <person name="Louis A."/>
            <person name="Herpin A."/>
            <person name="Echchiki A."/>
            <person name="Berthelot C."/>
            <person name="Parey E."/>
            <person name="Roest-Crollius H."/>
            <person name="Braasch I."/>
            <person name="Postlethwait J.H."/>
            <person name="Bobe J."/>
            <person name="Montfort J."/>
            <person name="Bouchez O."/>
            <person name="Begum T."/>
            <person name="Schartl M."/>
            <person name="Gustiano R."/>
            <person name="Guiguen Y."/>
        </authorList>
    </citation>
    <scope>NUCLEOTIDE SEQUENCE</scope>
    <source>
        <strain evidence="1">Pdj_M5554</strain>
    </source>
</reference>
<evidence type="ECO:0000313" key="2">
    <source>
        <dbReference type="Proteomes" id="UP000830395"/>
    </source>
</evidence>
<name>A0ACC5YNR1_9TELE</name>
<evidence type="ECO:0000313" key="1">
    <source>
        <dbReference type="EMBL" id="MCJ8737346.1"/>
    </source>
</evidence>